<accession>A0A967B935</accession>
<dbReference type="RefSeq" id="WP_166316895.1">
    <property type="nucleotide sequence ID" value="NZ_WOTH01000026.1"/>
</dbReference>
<evidence type="ECO:0000259" key="1">
    <source>
        <dbReference type="Pfam" id="PF12728"/>
    </source>
</evidence>
<dbReference type="SUPFAM" id="SSF46955">
    <property type="entry name" value="Putative DNA-binding domain"/>
    <property type="match status" value="1"/>
</dbReference>
<gene>
    <name evidence="2" type="ORF">GOB87_11625</name>
</gene>
<dbReference type="EMBL" id="WOTH01000026">
    <property type="protein sequence ID" value="NHO54589.1"/>
    <property type="molecule type" value="Genomic_DNA"/>
</dbReference>
<dbReference type="InterPro" id="IPR041657">
    <property type="entry name" value="HTH_17"/>
</dbReference>
<dbReference type="InterPro" id="IPR009061">
    <property type="entry name" value="DNA-bd_dom_put_sf"/>
</dbReference>
<feature type="domain" description="Helix-turn-helix" evidence="1">
    <location>
        <begin position="29"/>
        <end position="73"/>
    </location>
</feature>
<proteinExistence type="predicted"/>
<comment type="caution">
    <text evidence="2">The sequence shown here is derived from an EMBL/GenBank/DDBJ whole genome shotgun (WGS) entry which is preliminary data.</text>
</comment>
<dbReference type="Pfam" id="PF12728">
    <property type="entry name" value="HTH_17"/>
    <property type="match status" value="1"/>
</dbReference>
<dbReference type="Proteomes" id="UP000597459">
    <property type="component" value="Unassembled WGS sequence"/>
</dbReference>
<dbReference type="AlphaFoldDB" id="A0A967B935"/>
<keyword evidence="3" id="KW-1185">Reference proteome</keyword>
<organism evidence="2 3">
    <name type="scientific">Acetobacter estunensis</name>
    <dbReference type="NCBI Taxonomy" id="104097"/>
    <lineage>
        <taxon>Bacteria</taxon>
        <taxon>Pseudomonadati</taxon>
        <taxon>Pseudomonadota</taxon>
        <taxon>Alphaproteobacteria</taxon>
        <taxon>Acetobacterales</taxon>
        <taxon>Acetobacteraceae</taxon>
        <taxon>Acetobacter</taxon>
    </lineage>
</organism>
<sequence length="89" mass="9827">MNPVAFVRPKVVRAAHTPVQSALLNERSAANYLGLHTRTLQKGRQDGSGPTFIKLGRRIAYRQCDLDAWVEAHAVRSTADVTMRRGAKA</sequence>
<name>A0A967B935_9PROT</name>
<protein>
    <submittedName>
        <fullName evidence="2">Helix-turn-helix domain-containing protein</fullName>
    </submittedName>
</protein>
<evidence type="ECO:0000313" key="3">
    <source>
        <dbReference type="Proteomes" id="UP000597459"/>
    </source>
</evidence>
<evidence type="ECO:0000313" key="2">
    <source>
        <dbReference type="EMBL" id="NHO54589.1"/>
    </source>
</evidence>
<reference evidence="2" key="1">
    <citation type="submission" date="2019-11" db="EMBL/GenBank/DDBJ databases">
        <title>Description of new Acetobacter species.</title>
        <authorList>
            <person name="Cleenwerck I."/>
            <person name="Sombolestani A.S."/>
        </authorList>
    </citation>
    <scope>NUCLEOTIDE SEQUENCE</scope>
    <source>
        <strain evidence="2">LMG 1626</strain>
    </source>
</reference>